<evidence type="ECO:0000313" key="4">
    <source>
        <dbReference type="Proteomes" id="UP000053091"/>
    </source>
</evidence>
<evidence type="ECO:0000256" key="1">
    <source>
        <dbReference type="ARBA" id="ARBA00001917"/>
    </source>
</evidence>
<dbReference type="AlphaFoldDB" id="A0A0S7BVR3"/>
<dbReference type="PROSITE" id="PS00201">
    <property type="entry name" value="FLAVODOXIN"/>
    <property type="match status" value="1"/>
</dbReference>
<evidence type="ECO:0000313" key="3">
    <source>
        <dbReference type="EMBL" id="GAP44653.1"/>
    </source>
</evidence>
<dbReference type="EMBL" id="DF968183">
    <property type="protein sequence ID" value="GAP44653.1"/>
    <property type="molecule type" value="Genomic_DNA"/>
</dbReference>
<keyword evidence="4" id="KW-1185">Reference proteome</keyword>
<dbReference type="Proteomes" id="UP000053091">
    <property type="component" value="Unassembled WGS sequence"/>
</dbReference>
<name>A0A0S7BVR3_9BACT</name>
<dbReference type="SUPFAM" id="SSF52218">
    <property type="entry name" value="Flavoproteins"/>
    <property type="match status" value="1"/>
</dbReference>
<dbReference type="STRING" id="1678841.TBC1_12463"/>
<dbReference type="InterPro" id="IPR001226">
    <property type="entry name" value="Flavodoxin_CS"/>
</dbReference>
<comment type="cofactor">
    <cofactor evidence="1">
        <name>FMN</name>
        <dbReference type="ChEBI" id="CHEBI:58210"/>
    </cofactor>
</comment>
<dbReference type="Gene3D" id="3.40.50.360">
    <property type="match status" value="1"/>
</dbReference>
<sequence>MKSLVIYESAFGNTEAIAFAIRDALLQYGEATAYKTGEFNPAQLSVYDLIVAGSPTQKFNMLPGMKTFLDAIPQGALAGRQVAAFDTRIDIHKVNNRFLTFMVKLFGYAAAPIARKLKKKGGKLRQDPAGFFVEDTRGPLTEGELIRAGKWAAGLADKG</sequence>
<organism evidence="3">
    <name type="scientific">Lentimicrobium saccharophilum</name>
    <dbReference type="NCBI Taxonomy" id="1678841"/>
    <lineage>
        <taxon>Bacteria</taxon>
        <taxon>Pseudomonadati</taxon>
        <taxon>Bacteroidota</taxon>
        <taxon>Bacteroidia</taxon>
        <taxon>Bacteroidales</taxon>
        <taxon>Lentimicrobiaceae</taxon>
        <taxon>Lentimicrobium</taxon>
    </lineage>
</organism>
<dbReference type="PROSITE" id="PS50902">
    <property type="entry name" value="FLAVODOXIN_LIKE"/>
    <property type="match status" value="1"/>
</dbReference>
<dbReference type="InterPro" id="IPR008254">
    <property type="entry name" value="Flavodoxin/NO_synth"/>
</dbReference>
<proteinExistence type="predicted"/>
<gene>
    <name evidence="3" type="ORF">TBC1_12463</name>
</gene>
<protein>
    <submittedName>
        <fullName evidence="3">Flavodoxin</fullName>
    </submittedName>
</protein>
<accession>A0A0S7BVR3</accession>
<dbReference type="InterPro" id="IPR026816">
    <property type="entry name" value="Flavodoxin_dom"/>
</dbReference>
<dbReference type="InterPro" id="IPR029039">
    <property type="entry name" value="Flavoprotein-like_sf"/>
</dbReference>
<feature type="domain" description="Flavodoxin-like" evidence="2">
    <location>
        <begin position="3"/>
        <end position="156"/>
    </location>
</feature>
<dbReference type="GO" id="GO:0010181">
    <property type="term" value="F:FMN binding"/>
    <property type="evidence" value="ECO:0007669"/>
    <property type="project" value="InterPro"/>
</dbReference>
<dbReference type="Pfam" id="PF12724">
    <property type="entry name" value="Flavodoxin_5"/>
    <property type="match status" value="1"/>
</dbReference>
<reference evidence="3" key="1">
    <citation type="journal article" date="2015" name="Genome Announc.">
        <title>Draft Genome Sequence of Bacteroidales Strain TBC1, a Novel Isolate from a Methanogenic Wastewater Treatment System.</title>
        <authorList>
            <person name="Tourlousse D.M."/>
            <person name="Matsuura N."/>
            <person name="Sun L."/>
            <person name="Toyonaga M."/>
            <person name="Kuroda K."/>
            <person name="Ohashi A."/>
            <person name="Cruz R."/>
            <person name="Yamaguchi T."/>
            <person name="Sekiguchi Y."/>
        </authorList>
    </citation>
    <scope>NUCLEOTIDE SEQUENCE [LARGE SCALE GENOMIC DNA]</scope>
    <source>
        <strain evidence="3">TBC1</strain>
    </source>
</reference>
<dbReference type="GO" id="GO:0009055">
    <property type="term" value="F:electron transfer activity"/>
    <property type="evidence" value="ECO:0007669"/>
    <property type="project" value="InterPro"/>
</dbReference>
<evidence type="ECO:0000259" key="2">
    <source>
        <dbReference type="PROSITE" id="PS50902"/>
    </source>
</evidence>